<name>A0A4S2M6V6_OPIFE</name>
<keyword evidence="1" id="KW-1133">Transmembrane helix</keyword>
<evidence type="ECO:0000256" key="1">
    <source>
        <dbReference type="SAM" id="Phobius"/>
    </source>
</evidence>
<dbReference type="Proteomes" id="UP000308267">
    <property type="component" value="Unassembled WGS sequence"/>
</dbReference>
<keyword evidence="3" id="KW-1185">Reference proteome</keyword>
<comment type="caution">
    <text evidence="2">The sequence shown here is derived from an EMBL/GenBank/DDBJ whole genome shotgun (WGS) entry which is preliminary data.</text>
</comment>
<dbReference type="AlphaFoldDB" id="A0A4S2M6V6"/>
<reference evidence="2 3" key="1">
    <citation type="journal article" date="2019" name="BMC Genomics">
        <title>New insights from Opisthorchis felineus genome: update on genomics of the epidemiologically important liver flukes.</title>
        <authorList>
            <person name="Ershov N.I."/>
            <person name="Mordvinov V.A."/>
            <person name="Prokhortchouk E.B."/>
            <person name="Pakharukova M.Y."/>
            <person name="Gunbin K.V."/>
            <person name="Ustyantsev K."/>
            <person name="Genaev M.A."/>
            <person name="Blinov A.G."/>
            <person name="Mazur A."/>
            <person name="Boulygina E."/>
            <person name="Tsygankova S."/>
            <person name="Khrameeva E."/>
            <person name="Chekanov N."/>
            <person name="Fan G."/>
            <person name="Xiao A."/>
            <person name="Zhang H."/>
            <person name="Xu X."/>
            <person name="Yang H."/>
            <person name="Solovyev V."/>
            <person name="Lee S.M."/>
            <person name="Liu X."/>
            <person name="Afonnikov D.A."/>
            <person name="Skryabin K.G."/>
        </authorList>
    </citation>
    <scope>NUCLEOTIDE SEQUENCE [LARGE SCALE GENOMIC DNA]</scope>
    <source>
        <strain evidence="2">AK-0245</strain>
        <tissue evidence="2">Whole organism</tissue>
    </source>
</reference>
<keyword evidence="1" id="KW-0812">Transmembrane</keyword>
<evidence type="ECO:0000313" key="3">
    <source>
        <dbReference type="Proteomes" id="UP000308267"/>
    </source>
</evidence>
<accession>A0A4S2M6V6</accession>
<protein>
    <submittedName>
        <fullName evidence="2">Uncharacterized protein</fullName>
    </submittedName>
</protein>
<feature type="transmembrane region" description="Helical" evidence="1">
    <location>
        <begin position="27"/>
        <end position="50"/>
    </location>
</feature>
<sequence>MYSRNGVSKSCLNEYTKTPRFPGLACTYLSCSTCAGCVLVPLVALVWPLVMFRSRASSRDFVVAVRKNFGSVPASQRQ</sequence>
<organism evidence="2 3">
    <name type="scientific">Opisthorchis felineus</name>
    <dbReference type="NCBI Taxonomy" id="147828"/>
    <lineage>
        <taxon>Eukaryota</taxon>
        <taxon>Metazoa</taxon>
        <taxon>Spiralia</taxon>
        <taxon>Lophotrochozoa</taxon>
        <taxon>Platyhelminthes</taxon>
        <taxon>Trematoda</taxon>
        <taxon>Digenea</taxon>
        <taxon>Opisthorchiida</taxon>
        <taxon>Opisthorchiata</taxon>
        <taxon>Opisthorchiidae</taxon>
        <taxon>Opisthorchis</taxon>
    </lineage>
</organism>
<evidence type="ECO:0000313" key="2">
    <source>
        <dbReference type="EMBL" id="TGZ70279.1"/>
    </source>
</evidence>
<proteinExistence type="predicted"/>
<keyword evidence="1" id="KW-0472">Membrane</keyword>
<dbReference type="EMBL" id="SJOL01005499">
    <property type="protein sequence ID" value="TGZ70279.1"/>
    <property type="molecule type" value="Genomic_DNA"/>
</dbReference>
<gene>
    <name evidence="2" type="ORF">CRM22_003297</name>
</gene>